<feature type="region of interest" description="Disordered" evidence="5">
    <location>
        <begin position="1"/>
        <end position="55"/>
    </location>
</feature>
<evidence type="ECO:0000256" key="3">
    <source>
        <dbReference type="ARBA" id="ARBA00023242"/>
    </source>
</evidence>
<feature type="compositionally biased region" description="Basic and acidic residues" evidence="5">
    <location>
        <begin position="419"/>
        <end position="432"/>
    </location>
</feature>
<protein>
    <submittedName>
        <fullName evidence="7">HSF-type DNA-binding</fullName>
    </submittedName>
</protein>
<organism evidence="7 8">
    <name type="scientific">Seminavis robusta</name>
    <dbReference type="NCBI Taxonomy" id="568900"/>
    <lineage>
        <taxon>Eukaryota</taxon>
        <taxon>Sar</taxon>
        <taxon>Stramenopiles</taxon>
        <taxon>Ochrophyta</taxon>
        <taxon>Bacillariophyta</taxon>
        <taxon>Bacillariophyceae</taxon>
        <taxon>Bacillariophycidae</taxon>
        <taxon>Naviculales</taxon>
        <taxon>Naviculaceae</taxon>
        <taxon>Seminavis</taxon>
    </lineage>
</organism>
<comment type="subcellular location">
    <subcellularLocation>
        <location evidence="1">Nucleus</location>
    </subcellularLocation>
</comment>
<sequence length="432" mass="47405">MQRTNRKTGESQSQGEQASRSEGAASPGQHAAAAAFAATATRGEEELMNESTKKAWDTPPLNFPARLMQVLQLDEPPEGIYWLPDGKRFAVNTEKIEGVLVAYFQGAKWLSFTRTLNKWGFRKALGVDLPAKVVAYYNPHFQKSSPELVTQIINHSRPSNRKRKANREEEQAKNIIPLISGASKERGTPRTRTEPPVDAAVSLTAQGPTATAIASLAAADTTGAAPAAALGLGANARANLLSSVPPFAAARTDEALLVSRRSLLEQMMNPTMGSSSGLQGQFGDLSLPLRLAQRQQQQTQANLRSEFLAQQQLAATADLGNRSTPTVVEQRLRLLQSQLSSQQQLQHQQLQQRVHRPQMLGQLHHQQQRQLQHQGAPMHVDALTISRLEQLRQQHRLARSYEDLLRARGSHEGPPPGRGEGKHDDSQSKSND</sequence>
<dbReference type="SUPFAM" id="SSF46785">
    <property type="entry name" value="Winged helix' DNA-binding domain"/>
    <property type="match status" value="1"/>
</dbReference>
<evidence type="ECO:0000259" key="6">
    <source>
        <dbReference type="SMART" id="SM00415"/>
    </source>
</evidence>
<keyword evidence="3" id="KW-0539">Nucleus</keyword>
<dbReference type="Pfam" id="PF00447">
    <property type="entry name" value="HSF_DNA-bind"/>
    <property type="match status" value="1"/>
</dbReference>
<dbReference type="PANTHER" id="PTHR10015">
    <property type="entry name" value="HEAT SHOCK TRANSCRIPTION FACTOR"/>
    <property type="match status" value="1"/>
</dbReference>
<dbReference type="AlphaFoldDB" id="A0A9N8H509"/>
<keyword evidence="8" id="KW-1185">Reference proteome</keyword>
<feature type="domain" description="HSF-type DNA-binding" evidence="6">
    <location>
        <begin position="59"/>
        <end position="155"/>
    </location>
</feature>
<dbReference type="GO" id="GO:0005634">
    <property type="term" value="C:nucleus"/>
    <property type="evidence" value="ECO:0007669"/>
    <property type="project" value="UniProtKB-SubCell"/>
</dbReference>
<feature type="compositionally biased region" description="Low complexity" evidence="5">
    <location>
        <begin position="24"/>
        <end position="40"/>
    </location>
</feature>
<comment type="caution">
    <text evidence="7">The sequence shown here is derived from an EMBL/GenBank/DDBJ whole genome shotgun (WGS) entry which is preliminary data.</text>
</comment>
<evidence type="ECO:0000256" key="4">
    <source>
        <dbReference type="RuleBase" id="RU004020"/>
    </source>
</evidence>
<dbReference type="SMART" id="SM00415">
    <property type="entry name" value="HSF"/>
    <property type="match status" value="1"/>
</dbReference>
<evidence type="ECO:0000313" key="8">
    <source>
        <dbReference type="Proteomes" id="UP001153069"/>
    </source>
</evidence>
<dbReference type="Proteomes" id="UP001153069">
    <property type="component" value="Unassembled WGS sequence"/>
</dbReference>
<evidence type="ECO:0000256" key="1">
    <source>
        <dbReference type="ARBA" id="ARBA00004123"/>
    </source>
</evidence>
<dbReference type="InterPro" id="IPR036388">
    <property type="entry name" value="WH-like_DNA-bd_sf"/>
</dbReference>
<feature type="compositionally biased region" description="Polar residues" evidence="5">
    <location>
        <begin position="10"/>
        <end position="20"/>
    </location>
</feature>
<evidence type="ECO:0000256" key="2">
    <source>
        <dbReference type="ARBA" id="ARBA00023125"/>
    </source>
</evidence>
<evidence type="ECO:0000313" key="7">
    <source>
        <dbReference type="EMBL" id="CAB9501116.1"/>
    </source>
</evidence>
<dbReference type="InterPro" id="IPR036390">
    <property type="entry name" value="WH_DNA-bd_sf"/>
</dbReference>
<proteinExistence type="inferred from homology"/>
<feature type="region of interest" description="Disordered" evidence="5">
    <location>
        <begin position="155"/>
        <end position="174"/>
    </location>
</feature>
<accession>A0A9N8H509</accession>
<reference evidence="7" key="1">
    <citation type="submission" date="2020-06" db="EMBL/GenBank/DDBJ databases">
        <authorList>
            <consortium name="Plant Systems Biology data submission"/>
        </authorList>
    </citation>
    <scope>NUCLEOTIDE SEQUENCE</scope>
    <source>
        <strain evidence="7">D6</strain>
    </source>
</reference>
<comment type="similarity">
    <text evidence="4">Belongs to the HSF family.</text>
</comment>
<dbReference type="Gene3D" id="1.10.10.10">
    <property type="entry name" value="Winged helix-like DNA-binding domain superfamily/Winged helix DNA-binding domain"/>
    <property type="match status" value="1"/>
</dbReference>
<gene>
    <name evidence="7" type="ORF">SEMRO_100_G051210.1</name>
</gene>
<feature type="compositionally biased region" description="Basic and acidic residues" evidence="5">
    <location>
        <begin position="402"/>
        <end position="411"/>
    </location>
</feature>
<keyword evidence="2 7" id="KW-0238">DNA-binding</keyword>
<evidence type="ECO:0000256" key="5">
    <source>
        <dbReference type="SAM" id="MobiDB-lite"/>
    </source>
</evidence>
<dbReference type="GO" id="GO:0043565">
    <property type="term" value="F:sequence-specific DNA binding"/>
    <property type="evidence" value="ECO:0007669"/>
    <property type="project" value="InterPro"/>
</dbReference>
<feature type="region of interest" description="Disordered" evidence="5">
    <location>
        <begin position="402"/>
        <end position="432"/>
    </location>
</feature>
<dbReference type="GO" id="GO:0003700">
    <property type="term" value="F:DNA-binding transcription factor activity"/>
    <property type="evidence" value="ECO:0007669"/>
    <property type="project" value="InterPro"/>
</dbReference>
<dbReference type="EMBL" id="CAICTM010000099">
    <property type="protein sequence ID" value="CAB9501116.1"/>
    <property type="molecule type" value="Genomic_DNA"/>
</dbReference>
<dbReference type="PANTHER" id="PTHR10015:SF206">
    <property type="entry name" value="HSF-TYPE DNA-BINDING DOMAIN-CONTAINING PROTEIN"/>
    <property type="match status" value="1"/>
</dbReference>
<name>A0A9N8H509_9STRA</name>
<dbReference type="InterPro" id="IPR000232">
    <property type="entry name" value="HSF_DNA-bd"/>
</dbReference>